<dbReference type="SMART" id="SM00086">
    <property type="entry name" value="PAC"/>
    <property type="match status" value="3"/>
</dbReference>
<dbReference type="InterPro" id="IPR001610">
    <property type="entry name" value="PAC"/>
</dbReference>
<evidence type="ECO:0000313" key="16">
    <source>
        <dbReference type="EMBL" id="VTR43764.1"/>
    </source>
</evidence>
<name>A0A4U9VK79_9SPHI</name>
<comment type="subcellular location">
    <subcellularLocation>
        <location evidence="2">Membrane</location>
        <topology evidence="2">Multi-pass membrane protein</topology>
    </subcellularLocation>
</comment>
<evidence type="ECO:0000313" key="17">
    <source>
        <dbReference type="Proteomes" id="UP000308196"/>
    </source>
</evidence>
<keyword evidence="10" id="KW-1133">Transmembrane helix</keyword>
<keyword evidence="12" id="KW-0472">Membrane</keyword>
<evidence type="ECO:0000256" key="11">
    <source>
        <dbReference type="ARBA" id="ARBA00023012"/>
    </source>
</evidence>
<dbReference type="InterPro" id="IPR003594">
    <property type="entry name" value="HATPase_dom"/>
</dbReference>
<dbReference type="SMART" id="SM00091">
    <property type="entry name" value="PAS"/>
    <property type="match status" value="3"/>
</dbReference>
<dbReference type="InterPro" id="IPR013767">
    <property type="entry name" value="PAS_fold"/>
</dbReference>
<dbReference type="AlphaFoldDB" id="A0A4U9VK79"/>
<feature type="domain" description="PAS" evidence="14">
    <location>
        <begin position="272"/>
        <end position="342"/>
    </location>
</feature>
<dbReference type="EMBL" id="LR590484">
    <property type="protein sequence ID" value="VTR43764.1"/>
    <property type="molecule type" value="Genomic_DNA"/>
</dbReference>
<keyword evidence="11" id="KW-0902">Two-component regulatory system</keyword>
<dbReference type="InterPro" id="IPR035965">
    <property type="entry name" value="PAS-like_dom_sf"/>
</dbReference>
<dbReference type="Proteomes" id="UP000308196">
    <property type="component" value="Chromosome"/>
</dbReference>
<keyword evidence="4" id="KW-0597">Phosphoprotein</keyword>
<keyword evidence="5 16" id="KW-0808">Transferase</keyword>
<dbReference type="InterPro" id="IPR003661">
    <property type="entry name" value="HisK_dim/P_dom"/>
</dbReference>
<reference evidence="16 17" key="1">
    <citation type="submission" date="2019-05" db="EMBL/GenBank/DDBJ databases">
        <authorList>
            <consortium name="Pathogen Informatics"/>
        </authorList>
    </citation>
    <scope>NUCLEOTIDE SEQUENCE [LARGE SCALE GENOMIC DNA]</scope>
    <source>
        <strain evidence="16 17">NCTC11429</strain>
    </source>
</reference>
<gene>
    <name evidence="16" type="primary">yycG_2</name>
    <name evidence="16" type="ORF">NCTC11429_02920</name>
</gene>
<keyword evidence="6" id="KW-0812">Transmembrane</keyword>
<dbReference type="KEGG" id="stha:NCTC11429_02920"/>
<dbReference type="CDD" id="cd00082">
    <property type="entry name" value="HisKA"/>
    <property type="match status" value="1"/>
</dbReference>
<dbReference type="CDD" id="cd00075">
    <property type="entry name" value="HATPase"/>
    <property type="match status" value="1"/>
</dbReference>
<dbReference type="Gene3D" id="2.10.70.100">
    <property type="match status" value="1"/>
</dbReference>
<evidence type="ECO:0000256" key="5">
    <source>
        <dbReference type="ARBA" id="ARBA00022679"/>
    </source>
</evidence>
<dbReference type="NCBIfam" id="TIGR00229">
    <property type="entry name" value="sensory_box"/>
    <property type="match status" value="3"/>
</dbReference>
<dbReference type="GO" id="GO:0016020">
    <property type="term" value="C:membrane"/>
    <property type="evidence" value="ECO:0007669"/>
    <property type="project" value="UniProtKB-SubCell"/>
</dbReference>
<dbReference type="InterPro" id="IPR013655">
    <property type="entry name" value="PAS_fold_3"/>
</dbReference>
<evidence type="ECO:0000256" key="3">
    <source>
        <dbReference type="ARBA" id="ARBA00012438"/>
    </source>
</evidence>
<dbReference type="GeneID" id="78463614"/>
<feature type="domain" description="PAS" evidence="14">
    <location>
        <begin position="11"/>
        <end position="58"/>
    </location>
</feature>
<dbReference type="EC" id="2.7.13.3" evidence="3"/>
<comment type="catalytic activity">
    <reaction evidence="1">
        <text>ATP + protein L-histidine = ADP + protein N-phospho-L-histidine.</text>
        <dbReference type="EC" id="2.7.13.3"/>
    </reaction>
</comment>
<dbReference type="SMART" id="SM00387">
    <property type="entry name" value="HATPase_c"/>
    <property type="match status" value="1"/>
</dbReference>
<feature type="domain" description="PAS" evidence="14">
    <location>
        <begin position="148"/>
        <end position="218"/>
    </location>
</feature>
<evidence type="ECO:0000259" key="14">
    <source>
        <dbReference type="PROSITE" id="PS50112"/>
    </source>
</evidence>
<dbReference type="InterPro" id="IPR000700">
    <property type="entry name" value="PAS-assoc_C"/>
</dbReference>
<dbReference type="STRING" id="1123265.GCA_000686625_02600"/>
<feature type="domain" description="PAC" evidence="15">
    <location>
        <begin position="223"/>
        <end position="275"/>
    </location>
</feature>
<dbReference type="GO" id="GO:0000156">
    <property type="term" value="F:phosphorelay response regulator activity"/>
    <property type="evidence" value="ECO:0007669"/>
    <property type="project" value="TreeGrafter"/>
</dbReference>
<accession>A0A4U9VK79</accession>
<dbReference type="InterPro" id="IPR036097">
    <property type="entry name" value="HisK_dim/P_sf"/>
</dbReference>
<evidence type="ECO:0000256" key="2">
    <source>
        <dbReference type="ARBA" id="ARBA00004141"/>
    </source>
</evidence>
<proteinExistence type="predicted"/>
<sequence length="615" mass="69731">MNDEIDELRLKNDELSDFFENACVPFRRVNGNGIIIWANQAELDLLGYTQEEYIGHSMRDFHADPKAMEEIYVRLLNNETIQDFPARLRCKDGTFKHVEISSNALFVDGRFIHSRCITKDVTKAVENEARWIEQEERKNKILQLLKKSEERLRLAIAATDLGTWDWDFETSKVYFSSEAKQILGLSYDESSIFGVLKQIHPKDLTVIEEVMHQLQNTTSDKHFNFTCRVVKPEHKILWIEVRGIALLEGNTKINRIIGSVLDVTERKTAEVNNAQLVAIVNCSNDAIVGKTLDGIVTSWNHAAEQIFGYSAAEMIGQPILKIIPEERHEEEEYILQRMRAGESIKHFETKRITKSGKLIDVSLTISPISAGGKVTGVSKIARDITAKKQEERKKNDFVSMVSHELKTPLTSILLSAQVMQKMSSQSHDTMGMKMASKIENHANRMIAMIRDFLSLARIEESKIQLRKEHFQVGQMMQELKEEAELMARNHEIHVLCEPASTIFADRDKIGQVLNNLVSNAIKYSPKGGRVTIGCEQVDGALRIYVQDEGVGISPADQQKLFERFYRVENETVTSISGFGIGLYIVAEILKYHGTNIEVESEPGQGSVFSFKLPQA</sequence>
<dbReference type="Pfam" id="PF08447">
    <property type="entry name" value="PAS_3"/>
    <property type="match status" value="1"/>
</dbReference>
<dbReference type="GO" id="GO:0006355">
    <property type="term" value="P:regulation of DNA-templated transcription"/>
    <property type="evidence" value="ECO:0007669"/>
    <property type="project" value="InterPro"/>
</dbReference>
<dbReference type="Pfam" id="PF00512">
    <property type="entry name" value="HisKA"/>
    <property type="match status" value="1"/>
</dbReference>
<dbReference type="PANTHER" id="PTHR42878">
    <property type="entry name" value="TWO-COMPONENT HISTIDINE KINASE"/>
    <property type="match status" value="1"/>
</dbReference>
<evidence type="ECO:0000256" key="8">
    <source>
        <dbReference type="ARBA" id="ARBA00022777"/>
    </source>
</evidence>
<dbReference type="Pfam" id="PF13426">
    <property type="entry name" value="PAS_9"/>
    <property type="match status" value="1"/>
</dbReference>
<dbReference type="GO" id="GO:0000155">
    <property type="term" value="F:phosphorelay sensor kinase activity"/>
    <property type="evidence" value="ECO:0007669"/>
    <property type="project" value="InterPro"/>
</dbReference>
<dbReference type="FunFam" id="3.30.565.10:FF:000006">
    <property type="entry name" value="Sensor histidine kinase WalK"/>
    <property type="match status" value="1"/>
</dbReference>
<evidence type="ECO:0000256" key="4">
    <source>
        <dbReference type="ARBA" id="ARBA00022553"/>
    </source>
</evidence>
<keyword evidence="9" id="KW-0067">ATP-binding</keyword>
<dbReference type="Gene3D" id="3.30.450.20">
    <property type="entry name" value="PAS domain"/>
    <property type="match status" value="3"/>
</dbReference>
<feature type="domain" description="Histidine kinase" evidence="13">
    <location>
        <begin position="400"/>
        <end position="615"/>
    </location>
</feature>
<dbReference type="InterPro" id="IPR000014">
    <property type="entry name" value="PAS"/>
</dbReference>
<dbReference type="Pfam" id="PF00989">
    <property type="entry name" value="PAS"/>
    <property type="match status" value="1"/>
</dbReference>
<dbReference type="GO" id="GO:0007234">
    <property type="term" value="P:osmosensory signaling via phosphorelay pathway"/>
    <property type="evidence" value="ECO:0007669"/>
    <property type="project" value="TreeGrafter"/>
</dbReference>
<dbReference type="PROSITE" id="PS50109">
    <property type="entry name" value="HIS_KIN"/>
    <property type="match status" value="1"/>
</dbReference>
<dbReference type="PROSITE" id="PS50113">
    <property type="entry name" value="PAC"/>
    <property type="match status" value="1"/>
</dbReference>
<dbReference type="Pfam" id="PF02518">
    <property type="entry name" value="HATPase_c"/>
    <property type="match status" value="1"/>
</dbReference>
<dbReference type="Gene3D" id="1.10.287.130">
    <property type="match status" value="1"/>
</dbReference>
<dbReference type="SUPFAM" id="SSF47384">
    <property type="entry name" value="Homodimeric domain of signal transducing histidine kinase"/>
    <property type="match status" value="1"/>
</dbReference>
<dbReference type="InterPro" id="IPR004358">
    <property type="entry name" value="Sig_transdc_His_kin-like_C"/>
</dbReference>
<dbReference type="PRINTS" id="PR00344">
    <property type="entry name" value="BCTRLSENSOR"/>
</dbReference>
<dbReference type="SMART" id="SM00388">
    <property type="entry name" value="HisKA"/>
    <property type="match status" value="1"/>
</dbReference>
<protein>
    <recommendedName>
        <fullName evidence="3">histidine kinase</fullName>
        <ecNumber evidence="3">2.7.13.3</ecNumber>
    </recommendedName>
</protein>
<dbReference type="PANTHER" id="PTHR42878:SF7">
    <property type="entry name" value="SENSOR HISTIDINE KINASE GLRK"/>
    <property type="match status" value="1"/>
</dbReference>
<dbReference type="InterPro" id="IPR036890">
    <property type="entry name" value="HATPase_C_sf"/>
</dbReference>
<evidence type="ECO:0000259" key="13">
    <source>
        <dbReference type="PROSITE" id="PS50109"/>
    </source>
</evidence>
<keyword evidence="8 16" id="KW-0418">Kinase</keyword>
<organism evidence="16 17">
    <name type="scientific">Sphingobacterium thalpophilum</name>
    <dbReference type="NCBI Taxonomy" id="259"/>
    <lineage>
        <taxon>Bacteria</taxon>
        <taxon>Pseudomonadati</taxon>
        <taxon>Bacteroidota</taxon>
        <taxon>Sphingobacteriia</taxon>
        <taxon>Sphingobacteriales</taxon>
        <taxon>Sphingobacteriaceae</taxon>
        <taxon>Sphingobacterium</taxon>
    </lineage>
</organism>
<dbReference type="InterPro" id="IPR005467">
    <property type="entry name" value="His_kinase_dom"/>
</dbReference>
<evidence type="ECO:0000256" key="10">
    <source>
        <dbReference type="ARBA" id="ARBA00022989"/>
    </source>
</evidence>
<dbReference type="InterPro" id="IPR050351">
    <property type="entry name" value="BphY/WalK/GraS-like"/>
</dbReference>
<dbReference type="GO" id="GO:0005524">
    <property type="term" value="F:ATP binding"/>
    <property type="evidence" value="ECO:0007669"/>
    <property type="project" value="UniProtKB-KW"/>
</dbReference>
<dbReference type="CDD" id="cd00130">
    <property type="entry name" value="PAS"/>
    <property type="match status" value="3"/>
</dbReference>
<evidence type="ECO:0000256" key="6">
    <source>
        <dbReference type="ARBA" id="ARBA00022692"/>
    </source>
</evidence>
<evidence type="ECO:0000256" key="1">
    <source>
        <dbReference type="ARBA" id="ARBA00000085"/>
    </source>
</evidence>
<dbReference type="Gene3D" id="3.30.565.10">
    <property type="entry name" value="Histidine kinase-like ATPase, C-terminal domain"/>
    <property type="match status" value="1"/>
</dbReference>
<evidence type="ECO:0000259" key="15">
    <source>
        <dbReference type="PROSITE" id="PS50113"/>
    </source>
</evidence>
<dbReference type="SUPFAM" id="SSF55874">
    <property type="entry name" value="ATPase domain of HSP90 chaperone/DNA topoisomerase II/histidine kinase"/>
    <property type="match status" value="1"/>
</dbReference>
<dbReference type="RefSeq" id="WP_028069721.1">
    <property type="nucleotide sequence ID" value="NZ_JBPFQZ010000005.1"/>
</dbReference>
<keyword evidence="7" id="KW-0547">Nucleotide-binding</keyword>
<dbReference type="GO" id="GO:0030295">
    <property type="term" value="F:protein kinase activator activity"/>
    <property type="evidence" value="ECO:0007669"/>
    <property type="project" value="TreeGrafter"/>
</dbReference>
<evidence type="ECO:0000256" key="7">
    <source>
        <dbReference type="ARBA" id="ARBA00022741"/>
    </source>
</evidence>
<dbReference type="SUPFAM" id="SSF55785">
    <property type="entry name" value="PYP-like sensor domain (PAS domain)"/>
    <property type="match status" value="3"/>
</dbReference>
<evidence type="ECO:0000256" key="9">
    <source>
        <dbReference type="ARBA" id="ARBA00022840"/>
    </source>
</evidence>
<dbReference type="PROSITE" id="PS50112">
    <property type="entry name" value="PAS"/>
    <property type="match status" value="3"/>
</dbReference>
<evidence type="ECO:0000256" key="12">
    <source>
        <dbReference type="ARBA" id="ARBA00023136"/>
    </source>
</evidence>